<reference evidence="2 3" key="1">
    <citation type="journal article" date="2014" name="Nature">
        <title>An environmental bacterial taxon with a large and distinct metabolic repertoire.</title>
        <authorList>
            <person name="Wilson M.C."/>
            <person name="Mori T."/>
            <person name="Ruckert C."/>
            <person name="Uria A.R."/>
            <person name="Helf M.J."/>
            <person name="Takada K."/>
            <person name="Gernert C."/>
            <person name="Steffens U.A."/>
            <person name="Heycke N."/>
            <person name="Schmitt S."/>
            <person name="Rinke C."/>
            <person name="Helfrich E.J."/>
            <person name="Brachmann A.O."/>
            <person name="Gurgui C."/>
            <person name="Wakimoto T."/>
            <person name="Kracht M."/>
            <person name="Crusemann M."/>
            <person name="Hentschel U."/>
            <person name="Abe I."/>
            <person name="Matsunaga S."/>
            <person name="Kalinowski J."/>
            <person name="Takeyama H."/>
            <person name="Piel J."/>
        </authorList>
    </citation>
    <scope>NUCLEOTIDE SEQUENCE [LARGE SCALE GENOMIC DNA]</scope>
    <source>
        <strain evidence="3">TSY2</strain>
    </source>
</reference>
<evidence type="ECO:0000256" key="1">
    <source>
        <dbReference type="SAM" id="MobiDB-lite"/>
    </source>
</evidence>
<accession>W4M593</accession>
<name>W4M593_9BACT</name>
<organism evidence="2 3">
    <name type="scientific">Candidatus Entotheonella gemina</name>
    <dbReference type="NCBI Taxonomy" id="1429439"/>
    <lineage>
        <taxon>Bacteria</taxon>
        <taxon>Pseudomonadati</taxon>
        <taxon>Nitrospinota/Tectimicrobiota group</taxon>
        <taxon>Candidatus Tectimicrobiota</taxon>
        <taxon>Candidatus Entotheonellia</taxon>
        <taxon>Candidatus Entotheonellales</taxon>
        <taxon>Candidatus Entotheonellaceae</taxon>
        <taxon>Candidatus Entotheonella</taxon>
    </lineage>
</organism>
<comment type="caution">
    <text evidence="2">The sequence shown here is derived from an EMBL/GenBank/DDBJ whole genome shotgun (WGS) entry which is preliminary data.</text>
</comment>
<dbReference type="Proteomes" id="UP000019140">
    <property type="component" value="Unassembled WGS sequence"/>
</dbReference>
<dbReference type="AlphaFoldDB" id="W4M593"/>
<dbReference type="SUPFAM" id="SSF159659">
    <property type="entry name" value="Cgl1923-like"/>
    <property type="match status" value="1"/>
</dbReference>
<dbReference type="Pfam" id="PF09754">
    <property type="entry name" value="PAC2"/>
    <property type="match status" value="1"/>
</dbReference>
<dbReference type="InterPro" id="IPR038389">
    <property type="entry name" value="PSMG2_sf"/>
</dbReference>
<evidence type="ECO:0008006" key="4">
    <source>
        <dbReference type="Google" id="ProtNLM"/>
    </source>
</evidence>
<protein>
    <recommendedName>
        <fullName evidence="4">PAC2 family protein</fullName>
    </recommendedName>
</protein>
<proteinExistence type="predicted"/>
<dbReference type="PANTHER" id="PTHR35610:SF7">
    <property type="entry name" value="3-ISOPROPYLMALATE DEHYDRATASE"/>
    <property type="match status" value="1"/>
</dbReference>
<dbReference type="Gene3D" id="3.40.50.10900">
    <property type="entry name" value="PAC-like subunit"/>
    <property type="match status" value="1"/>
</dbReference>
<dbReference type="InterPro" id="IPR008492">
    <property type="entry name" value="Rv2714-like"/>
</dbReference>
<dbReference type="HOGENOM" id="CLU_055821_1_0_7"/>
<feature type="region of interest" description="Disordered" evidence="1">
    <location>
        <begin position="261"/>
        <end position="301"/>
    </location>
</feature>
<dbReference type="PANTHER" id="PTHR35610">
    <property type="entry name" value="3-ISOPROPYLMALATE DEHYDRATASE-RELATED"/>
    <property type="match status" value="1"/>
</dbReference>
<gene>
    <name evidence="2" type="ORF">ETSY2_22510</name>
</gene>
<keyword evidence="3" id="KW-1185">Reference proteome</keyword>
<dbReference type="PIRSF" id="PIRSF028754">
    <property type="entry name" value="UCP028754"/>
    <property type="match status" value="1"/>
</dbReference>
<feature type="compositionally biased region" description="Basic and acidic residues" evidence="1">
    <location>
        <begin position="289"/>
        <end position="301"/>
    </location>
</feature>
<dbReference type="EMBL" id="AZHX01000938">
    <property type="protein sequence ID" value="ETX05519.1"/>
    <property type="molecule type" value="Genomic_DNA"/>
</dbReference>
<sequence>MIMDYLELHREPPSNITTLVLGFGGWIDAGEAASGTMRHLVRRLSASRLASIDPEEFFVFTQVRPSVRLTPRGIRDIRWPRSEFFTWRPSEGQPGLLFFRGMEPNRMWRTYVKLVLDLAEQCGVKRIVSIGALLAGLPHTRPPRVTGYSTDPEWRAQLEDWGVYRRPTYQGPTGIASTVLDAATRRGMSHVSFMGQAPHYLQGTANPAVRKALLSYVTRLLDIQLDMSRLDEAVKAFRIQCDQAVGNDPSTLAYVQQLEQEFDSEVDEEPRPLREEDLNPDQLMQDLENFLREEREGGGED</sequence>
<dbReference type="InterPro" id="IPR019151">
    <property type="entry name" value="Proteasome_assmbl_chaperone_2"/>
</dbReference>
<evidence type="ECO:0000313" key="3">
    <source>
        <dbReference type="Proteomes" id="UP000019140"/>
    </source>
</evidence>
<evidence type="ECO:0000313" key="2">
    <source>
        <dbReference type="EMBL" id="ETX05519.1"/>
    </source>
</evidence>